<sequence>MSKKLWAFSHIKGWYEVEDFFTEKDDLDDYLKSIGYDSGSPFYCAHMISGGVAIETYRQKGNSNLPEFIIALHNASDVDYFVAYELPSVIELINKLAPMTYAQEILLGKSISYETKMLKKRFEDH</sequence>
<reference evidence="1 2" key="1">
    <citation type="submission" date="2013-02" db="EMBL/GenBank/DDBJ databases">
        <title>The Genome Sequence of Acinetobacter sp. ANC 3862.</title>
        <authorList>
            <consortium name="The Broad Institute Genome Sequencing Platform"/>
            <consortium name="The Broad Institute Genome Sequencing Center for Infectious Disease"/>
            <person name="Cerqueira G."/>
            <person name="Feldgarden M."/>
            <person name="Courvalin P."/>
            <person name="Perichon B."/>
            <person name="Grillot-Courvalin C."/>
            <person name="Clermont D."/>
            <person name="Rocha E."/>
            <person name="Yoon E.-J."/>
            <person name="Nemec A."/>
            <person name="Walker B."/>
            <person name="Young S.K."/>
            <person name="Zeng Q."/>
            <person name="Gargeya S."/>
            <person name="Fitzgerald M."/>
            <person name="Haas B."/>
            <person name="Abouelleil A."/>
            <person name="Alvarado L."/>
            <person name="Arachchi H.M."/>
            <person name="Berlin A.M."/>
            <person name="Chapman S.B."/>
            <person name="Dewar J."/>
            <person name="Goldberg J."/>
            <person name="Griggs A."/>
            <person name="Gujja S."/>
            <person name="Hansen M."/>
            <person name="Howarth C."/>
            <person name="Imamovic A."/>
            <person name="Larimer J."/>
            <person name="McCowan C."/>
            <person name="Murphy C."/>
            <person name="Neiman D."/>
            <person name="Pearson M."/>
            <person name="Priest M."/>
            <person name="Roberts A."/>
            <person name="Saif S."/>
            <person name="Shea T."/>
            <person name="Sisk P."/>
            <person name="Sykes S."/>
            <person name="Wortman J."/>
            <person name="Nusbaum C."/>
            <person name="Birren B."/>
        </authorList>
    </citation>
    <scope>NUCLEOTIDE SEQUENCE [LARGE SCALE GENOMIC DNA]</scope>
    <source>
        <strain evidence="1 2">ANC 3862</strain>
    </source>
</reference>
<gene>
    <name evidence="1" type="ORF">F900_00698</name>
</gene>
<evidence type="ECO:0000313" key="2">
    <source>
        <dbReference type="Proteomes" id="UP000013248"/>
    </source>
</evidence>
<dbReference type="STRING" id="1217705.F900_00698"/>
<dbReference type="Proteomes" id="UP000013248">
    <property type="component" value="Unassembled WGS sequence"/>
</dbReference>
<dbReference type="eggNOG" id="ENOG5032CBC">
    <property type="taxonomic scope" value="Bacteria"/>
</dbReference>
<protein>
    <submittedName>
        <fullName evidence="1">Uncharacterized protein</fullName>
    </submittedName>
</protein>
<dbReference type="RefSeq" id="WP_005215154.1">
    <property type="nucleotide sequence ID" value="NZ_KB850089.1"/>
</dbReference>
<comment type="caution">
    <text evidence="1">The sequence shown here is derived from an EMBL/GenBank/DDBJ whole genome shotgun (WGS) entry which is preliminary data.</text>
</comment>
<dbReference type="EMBL" id="APRP01000011">
    <property type="protein sequence ID" value="ENX03604.1"/>
    <property type="molecule type" value="Genomic_DNA"/>
</dbReference>
<evidence type="ECO:0000313" key="1">
    <source>
        <dbReference type="EMBL" id="ENX03604.1"/>
    </source>
</evidence>
<name>N9M533_9GAMM</name>
<proteinExistence type="predicted"/>
<organism evidence="1 2">
    <name type="scientific">Acinetobacter modestus</name>
    <dbReference type="NCBI Taxonomy" id="1776740"/>
    <lineage>
        <taxon>Bacteria</taxon>
        <taxon>Pseudomonadati</taxon>
        <taxon>Pseudomonadota</taxon>
        <taxon>Gammaproteobacteria</taxon>
        <taxon>Moraxellales</taxon>
        <taxon>Moraxellaceae</taxon>
        <taxon>Acinetobacter</taxon>
    </lineage>
</organism>
<accession>N9M533</accession>
<dbReference type="HOGENOM" id="CLU_1987824_0_0_6"/>
<dbReference type="AlphaFoldDB" id="N9M533"/>
<dbReference type="PATRIC" id="fig|1217705.3.peg.665"/>